<dbReference type="AlphaFoldDB" id="A0A368F568"/>
<accession>A0A368F568</accession>
<evidence type="ECO:0000313" key="1">
    <source>
        <dbReference type="EMBL" id="RCN27223.1"/>
    </source>
</evidence>
<keyword evidence="2" id="KW-1185">Reference proteome</keyword>
<proteinExistence type="predicted"/>
<protein>
    <submittedName>
        <fullName evidence="1">Uncharacterized protein</fullName>
    </submittedName>
</protein>
<comment type="caution">
    <text evidence="1">The sequence shown here is derived from an EMBL/GenBank/DDBJ whole genome shotgun (WGS) entry which is preliminary data.</text>
</comment>
<dbReference type="EMBL" id="JOJR01004617">
    <property type="protein sequence ID" value="RCN27223.1"/>
    <property type="molecule type" value="Genomic_DNA"/>
</dbReference>
<reference evidence="1 2" key="1">
    <citation type="submission" date="2014-10" db="EMBL/GenBank/DDBJ databases">
        <title>Draft genome of the hookworm Ancylostoma caninum.</title>
        <authorList>
            <person name="Mitreva M."/>
        </authorList>
    </citation>
    <scope>NUCLEOTIDE SEQUENCE [LARGE SCALE GENOMIC DNA]</scope>
    <source>
        <strain evidence="1 2">Baltimore</strain>
    </source>
</reference>
<gene>
    <name evidence="1" type="ORF">ANCCAN_27044</name>
</gene>
<organism evidence="1 2">
    <name type="scientific">Ancylostoma caninum</name>
    <name type="common">Dog hookworm</name>
    <dbReference type="NCBI Taxonomy" id="29170"/>
    <lineage>
        <taxon>Eukaryota</taxon>
        <taxon>Metazoa</taxon>
        <taxon>Ecdysozoa</taxon>
        <taxon>Nematoda</taxon>
        <taxon>Chromadorea</taxon>
        <taxon>Rhabditida</taxon>
        <taxon>Rhabditina</taxon>
        <taxon>Rhabditomorpha</taxon>
        <taxon>Strongyloidea</taxon>
        <taxon>Ancylostomatidae</taxon>
        <taxon>Ancylostomatinae</taxon>
        <taxon>Ancylostoma</taxon>
    </lineage>
</organism>
<dbReference type="OrthoDB" id="5852472at2759"/>
<dbReference type="STRING" id="29170.A0A368F568"/>
<evidence type="ECO:0000313" key="2">
    <source>
        <dbReference type="Proteomes" id="UP000252519"/>
    </source>
</evidence>
<name>A0A368F568_ANCCA</name>
<sequence length="159" mass="18497">MQLQHAPQRPELAPILFKEVRCHLHDSRLAIVHGRPPKLLLYCDIHSAKINVDTNNMITIQPSQSTSEECFMFMCARSETFQRMFSKAMMEVCSYHVQNFSPHNMCCKHFLVVTIKCDIYCHLFPDVMSHVLNICVPVFHRAMMLRRTSESSGFHPEFP</sequence>
<dbReference type="Proteomes" id="UP000252519">
    <property type="component" value="Unassembled WGS sequence"/>
</dbReference>